<evidence type="ECO:0000259" key="2">
    <source>
        <dbReference type="Pfam" id="PF04471"/>
    </source>
</evidence>
<dbReference type="Pfam" id="PF14338">
    <property type="entry name" value="Mrr_N"/>
    <property type="match status" value="1"/>
</dbReference>
<name>B6WTY2_9BACT</name>
<proteinExistence type="predicted"/>
<evidence type="ECO:0000313" key="4">
    <source>
        <dbReference type="EMBL" id="EEB33546.1"/>
    </source>
</evidence>
<dbReference type="PANTHER" id="PTHR30015">
    <property type="entry name" value="MRR RESTRICTION SYSTEM PROTEIN"/>
    <property type="match status" value="1"/>
</dbReference>
<dbReference type="InterPro" id="IPR025745">
    <property type="entry name" value="Mrr-like_N_dom"/>
</dbReference>
<dbReference type="OrthoDB" id="9781481at2"/>
<dbReference type="GO" id="GO:0003677">
    <property type="term" value="F:DNA binding"/>
    <property type="evidence" value="ECO:0007669"/>
    <property type="project" value="InterPro"/>
</dbReference>
<dbReference type="InterPro" id="IPR052906">
    <property type="entry name" value="Type_IV_Methyl-Rstrct_Enzyme"/>
</dbReference>
<keyword evidence="4" id="KW-0378">Hydrolase</keyword>
<sequence length="306" mass="33871">MAIPRYNEMYFAFLTAIADGQQHSMADIVMQLSGRYSLSEAEKNEMLPSGSLTFNNRVAWTRTYLKKAGLIAAPARGMVQLTSAGTAVLANPPKVFDNHFLASFPGFDVFKKASSTHDDTGDGEEKDNGDESPQDVMDRTYLQIRQALADDILAEIMRKSPAFFERMVVQLLKAMGYGGSLEDGGIVTRYSGDEGIDGIIKQDKLGFDQIYIQAKRWDLETAIGRPEIQKFVGALAGLGANRGLFVTTARFSAEAVKYARKQHTTKIVLVDGRKLAELMMDHNLGVSPVISYELKRIDSDFFDESE</sequence>
<evidence type="ECO:0000259" key="3">
    <source>
        <dbReference type="Pfam" id="PF14338"/>
    </source>
</evidence>
<feature type="domain" description="Restriction system protein Mrr-like N-terminal" evidence="3">
    <location>
        <begin position="6"/>
        <end position="90"/>
    </location>
</feature>
<dbReference type="eggNOG" id="COG1715">
    <property type="taxonomic scope" value="Bacteria"/>
</dbReference>
<dbReference type="RefSeq" id="WP_006006367.1">
    <property type="nucleotide sequence ID" value="NZ_DS996357.1"/>
</dbReference>
<dbReference type="Pfam" id="PF04471">
    <property type="entry name" value="Mrr_cat"/>
    <property type="match status" value="1"/>
</dbReference>
<dbReference type="PANTHER" id="PTHR30015:SF7">
    <property type="entry name" value="TYPE IV METHYL-DIRECTED RESTRICTION ENZYME ECOKMRR"/>
    <property type="match status" value="1"/>
</dbReference>
<dbReference type="InterPro" id="IPR007560">
    <property type="entry name" value="Restrct_endonuc_IV_Mrr"/>
</dbReference>
<reference evidence="4 5" key="2">
    <citation type="submission" date="2008-10" db="EMBL/GenBank/DDBJ databases">
        <authorList>
            <person name="Fulton L."/>
            <person name="Clifton S."/>
            <person name="Fulton B."/>
            <person name="Xu J."/>
            <person name="Minx P."/>
            <person name="Pepin K.H."/>
            <person name="Johnson M."/>
            <person name="Bhonagiri V."/>
            <person name="Nash W.E."/>
            <person name="Mardis E.R."/>
            <person name="Wilson R.K."/>
        </authorList>
    </citation>
    <scope>NUCLEOTIDE SEQUENCE [LARGE SCALE GENOMIC DNA]</scope>
    <source>
        <strain evidence="4 5">ATCC 29098</strain>
    </source>
</reference>
<dbReference type="EMBL" id="ABXU01000038">
    <property type="protein sequence ID" value="EEB33546.1"/>
    <property type="molecule type" value="Genomic_DNA"/>
</dbReference>
<dbReference type="GO" id="GO:0015666">
    <property type="term" value="F:restriction endodeoxyribonuclease activity"/>
    <property type="evidence" value="ECO:0007669"/>
    <property type="project" value="TreeGrafter"/>
</dbReference>
<organism evidence="4 5">
    <name type="scientific">Desulfovibrio piger ATCC 29098</name>
    <dbReference type="NCBI Taxonomy" id="411464"/>
    <lineage>
        <taxon>Bacteria</taxon>
        <taxon>Pseudomonadati</taxon>
        <taxon>Thermodesulfobacteriota</taxon>
        <taxon>Desulfovibrionia</taxon>
        <taxon>Desulfovibrionales</taxon>
        <taxon>Desulfovibrionaceae</taxon>
        <taxon>Desulfovibrio</taxon>
    </lineage>
</organism>
<keyword evidence="4" id="KW-0540">Nuclease</keyword>
<dbReference type="Proteomes" id="UP000003676">
    <property type="component" value="Unassembled WGS sequence"/>
</dbReference>
<feature type="region of interest" description="Disordered" evidence="1">
    <location>
        <begin position="115"/>
        <end position="135"/>
    </location>
</feature>
<dbReference type="AlphaFoldDB" id="B6WTY2"/>
<dbReference type="InterPro" id="IPR011335">
    <property type="entry name" value="Restrct_endonuc-II-like"/>
</dbReference>
<feature type="domain" description="Restriction endonuclease type IV Mrr" evidence="2">
    <location>
        <begin position="160"/>
        <end position="279"/>
    </location>
</feature>
<comment type="caution">
    <text evidence="4">The sequence shown here is derived from an EMBL/GenBank/DDBJ whole genome shotgun (WGS) entry which is preliminary data.</text>
</comment>
<feature type="compositionally biased region" description="Acidic residues" evidence="1">
    <location>
        <begin position="121"/>
        <end position="133"/>
    </location>
</feature>
<dbReference type="GO" id="GO:0009307">
    <property type="term" value="P:DNA restriction-modification system"/>
    <property type="evidence" value="ECO:0007669"/>
    <property type="project" value="InterPro"/>
</dbReference>
<protein>
    <submittedName>
        <fullName evidence="4">Restriction endonuclease</fullName>
    </submittedName>
</protein>
<accession>B6WTY2</accession>
<evidence type="ECO:0000256" key="1">
    <source>
        <dbReference type="SAM" id="MobiDB-lite"/>
    </source>
</evidence>
<reference evidence="4 5" key="1">
    <citation type="submission" date="2008-10" db="EMBL/GenBank/DDBJ databases">
        <title>Draft genome sequence of Desulvovibrio piger (ATCC 29098).</title>
        <authorList>
            <person name="Sudarsanam P."/>
            <person name="Ley R."/>
            <person name="Guruge J."/>
            <person name="Turnbaugh P.J."/>
            <person name="Mahowald M."/>
            <person name="Liep D."/>
            <person name="Gordon J."/>
        </authorList>
    </citation>
    <scope>NUCLEOTIDE SEQUENCE [LARGE SCALE GENOMIC DNA]</scope>
    <source>
        <strain evidence="4 5">ATCC 29098</strain>
    </source>
</reference>
<gene>
    <name evidence="4" type="ORF">DESPIG_01540</name>
</gene>
<keyword evidence="4" id="KW-0255">Endonuclease</keyword>
<dbReference type="SUPFAM" id="SSF52980">
    <property type="entry name" value="Restriction endonuclease-like"/>
    <property type="match status" value="1"/>
</dbReference>
<evidence type="ECO:0000313" key="5">
    <source>
        <dbReference type="Proteomes" id="UP000003676"/>
    </source>
</evidence>
<dbReference type="InterPro" id="IPR011856">
    <property type="entry name" value="tRNA_endonuc-like_dom_sf"/>
</dbReference>
<dbReference type="HOGENOM" id="CLU_063822_2_0_7"/>
<dbReference type="Gene3D" id="3.40.1350.10">
    <property type="match status" value="1"/>
</dbReference>